<sequence>MSSFAFDDDDSFDEPVVVVPPPKTTPKTTPRNSKKTEKPVEKSTPTPKSAIRKNKTLQLNHDSFDEFDFDI</sequence>
<feature type="region of interest" description="Disordered" evidence="1">
    <location>
        <begin position="1"/>
        <end position="57"/>
    </location>
</feature>
<feature type="compositionally biased region" description="Acidic residues" evidence="1">
    <location>
        <begin position="1"/>
        <end position="13"/>
    </location>
</feature>
<reference evidence="3" key="1">
    <citation type="submission" date="2017-10" db="EMBL/GenBank/DDBJ databases">
        <title>Rapid genome shrinkage in a self-fertile nematode reveals novel sperm competition proteins.</title>
        <authorList>
            <person name="Yin D."/>
            <person name="Schwarz E.M."/>
            <person name="Thomas C.G."/>
            <person name="Felde R.L."/>
            <person name="Korf I.F."/>
            <person name="Cutter A.D."/>
            <person name="Schartner C.M."/>
            <person name="Ralston E.J."/>
            <person name="Meyer B.J."/>
            <person name="Haag E.S."/>
        </authorList>
    </citation>
    <scope>NUCLEOTIDE SEQUENCE [LARGE SCALE GENOMIC DNA]</scope>
    <source>
        <strain evidence="3">JU1422</strain>
    </source>
</reference>
<accession>A0A2G5V6A9</accession>
<comment type="caution">
    <text evidence="2">The sequence shown here is derived from an EMBL/GenBank/DDBJ whole genome shotgun (WGS) entry which is preliminary data.</text>
</comment>
<dbReference type="AlphaFoldDB" id="A0A2G5V6A9"/>
<evidence type="ECO:0000313" key="3">
    <source>
        <dbReference type="Proteomes" id="UP000230233"/>
    </source>
</evidence>
<dbReference type="Proteomes" id="UP000230233">
    <property type="component" value="Chromosome II"/>
</dbReference>
<organism evidence="2 3">
    <name type="scientific">Caenorhabditis nigoni</name>
    <dbReference type="NCBI Taxonomy" id="1611254"/>
    <lineage>
        <taxon>Eukaryota</taxon>
        <taxon>Metazoa</taxon>
        <taxon>Ecdysozoa</taxon>
        <taxon>Nematoda</taxon>
        <taxon>Chromadorea</taxon>
        <taxon>Rhabditida</taxon>
        <taxon>Rhabditina</taxon>
        <taxon>Rhabditomorpha</taxon>
        <taxon>Rhabditoidea</taxon>
        <taxon>Rhabditidae</taxon>
        <taxon>Peloderinae</taxon>
        <taxon>Caenorhabditis</taxon>
    </lineage>
</organism>
<dbReference type="OrthoDB" id="413520at2759"/>
<evidence type="ECO:0000256" key="1">
    <source>
        <dbReference type="SAM" id="MobiDB-lite"/>
    </source>
</evidence>
<name>A0A2G5V6A9_9PELO</name>
<proteinExistence type="predicted"/>
<dbReference type="EMBL" id="PDUG01000002">
    <property type="protein sequence ID" value="PIC47293.1"/>
    <property type="molecule type" value="Genomic_DNA"/>
</dbReference>
<keyword evidence="3" id="KW-1185">Reference proteome</keyword>
<protein>
    <submittedName>
        <fullName evidence="2">Uncharacterized protein</fullName>
    </submittedName>
</protein>
<evidence type="ECO:0000313" key="2">
    <source>
        <dbReference type="EMBL" id="PIC47293.1"/>
    </source>
</evidence>
<gene>
    <name evidence="2" type="primary">Cnig_chr_II.g6694</name>
    <name evidence="2" type="ORF">B9Z55_006694</name>
</gene>